<keyword evidence="3" id="KW-1185">Reference proteome</keyword>
<accession>A0ABP3DGZ2</accession>
<evidence type="ECO:0008006" key="4">
    <source>
        <dbReference type="Google" id="ProtNLM"/>
    </source>
</evidence>
<protein>
    <recommendedName>
        <fullName evidence="4">DUF4229 domain-containing protein</fullName>
    </recommendedName>
</protein>
<gene>
    <name evidence="2" type="ORF">GCM10009539_14890</name>
</gene>
<feature type="transmembrane region" description="Helical" evidence="1">
    <location>
        <begin position="7"/>
        <end position="27"/>
    </location>
</feature>
<dbReference type="Proteomes" id="UP001500967">
    <property type="component" value="Unassembled WGS sequence"/>
</dbReference>
<sequence length="84" mass="9462">MQLHPGFLYTTARAMVFAACALVLFLIGFRSWILVFGALLLSAPLSFFLLRKQREAFAQRVEGRMSKRQTEKAKLRAALAGDED</sequence>
<comment type="caution">
    <text evidence="2">The sequence shown here is derived from an EMBL/GenBank/DDBJ whole genome shotgun (WGS) entry which is preliminary data.</text>
</comment>
<name>A0ABP3DGZ2_9ACTN</name>
<reference evidence="3" key="1">
    <citation type="journal article" date="2019" name="Int. J. Syst. Evol. Microbiol.">
        <title>The Global Catalogue of Microorganisms (GCM) 10K type strain sequencing project: providing services to taxonomists for standard genome sequencing and annotation.</title>
        <authorList>
            <consortium name="The Broad Institute Genomics Platform"/>
            <consortium name="The Broad Institute Genome Sequencing Center for Infectious Disease"/>
            <person name="Wu L."/>
            <person name="Ma J."/>
        </authorList>
    </citation>
    <scope>NUCLEOTIDE SEQUENCE [LARGE SCALE GENOMIC DNA]</scope>
    <source>
        <strain evidence="3">JCM 10425</strain>
    </source>
</reference>
<organism evidence="2 3">
    <name type="scientific">Cryptosporangium japonicum</name>
    <dbReference type="NCBI Taxonomy" id="80872"/>
    <lineage>
        <taxon>Bacteria</taxon>
        <taxon>Bacillati</taxon>
        <taxon>Actinomycetota</taxon>
        <taxon>Actinomycetes</taxon>
        <taxon>Cryptosporangiales</taxon>
        <taxon>Cryptosporangiaceae</taxon>
        <taxon>Cryptosporangium</taxon>
    </lineage>
</organism>
<proteinExistence type="predicted"/>
<keyword evidence="1" id="KW-0812">Transmembrane</keyword>
<dbReference type="EMBL" id="BAAAGX010000006">
    <property type="protein sequence ID" value="GAA0230507.1"/>
    <property type="molecule type" value="Genomic_DNA"/>
</dbReference>
<keyword evidence="1" id="KW-1133">Transmembrane helix</keyword>
<dbReference type="RefSeq" id="WP_344647972.1">
    <property type="nucleotide sequence ID" value="NZ_BAAAGX010000006.1"/>
</dbReference>
<feature type="transmembrane region" description="Helical" evidence="1">
    <location>
        <begin position="33"/>
        <end position="50"/>
    </location>
</feature>
<dbReference type="InterPro" id="IPR025323">
    <property type="entry name" value="DUF4229"/>
</dbReference>
<evidence type="ECO:0000256" key="1">
    <source>
        <dbReference type="SAM" id="Phobius"/>
    </source>
</evidence>
<evidence type="ECO:0000313" key="2">
    <source>
        <dbReference type="EMBL" id="GAA0230507.1"/>
    </source>
</evidence>
<keyword evidence="1" id="KW-0472">Membrane</keyword>
<dbReference type="Pfam" id="PF14012">
    <property type="entry name" value="DUF4229"/>
    <property type="match status" value="1"/>
</dbReference>
<evidence type="ECO:0000313" key="3">
    <source>
        <dbReference type="Proteomes" id="UP001500967"/>
    </source>
</evidence>